<dbReference type="InterPro" id="IPR018713">
    <property type="entry name" value="MPAB/Lcp_cat_dom"/>
</dbReference>
<dbReference type="GO" id="GO:0016491">
    <property type="term" value="F:oxidoreductase activity"/>
    <property type="evidence" value="ECO:0007669"/>
    <property type="project" value="InterPro"/>
</dbReference>
<dbReference type="EMBL" id="CCSD01000085">
    <property type="protein sequence ID" value="CDZ90451.1"/>
    <property type="molecule type" value="Genomic_DNA"/>
</dbReference>
<proteinExistence type="predicted"/>
<feature type="domain" description="ER-bound oxygenase mpaB/mpaB'/Rubber oxygenase catalytic" evidence="1">
    <location>
        <begin position="165"/>
        <end position="361"/>
    </location>
</feature>
<dbReference type="OrthoDB" id="7614910at2"/>
<protein>
    <recommendedName>
        <fullName evidence="1">ER-bound oxygenase mpaB/mpaB'/Rubber oxygenase catalytic domain-containing protein</fullName>
    </recommendedName>
</protein>
<dbReference type="PANTHER" id="PTHR37539">
    <property type="entry name" value="SECRETED PROTEIN-RELATED"/>
    <property type="match status" value="1"/>
</dbReference>
<evidence type="ECO:0000313" key="3">
    <source>
        <dbReference type="Proteomes" id="UP000042997"/>
    </source>
</evidence>
<reference evidence="2 3" key="1">
    <citation type="journal article" date="2014" name="Genome Announc.">
        <title>Draft Genome Sequence of Propane- and Butane-Oxidizing Actinobacterium Rhodococcus ruber IEGM 231.</title>
        <authorList>
            <person name="Ivshina I.B."/>
            <person name="Kuyukina M.S."/>
            <person name="Krivoruchko A.V."/>
            <person name="Barbe V."/>
            <person name="Fischer C."/>
        </authorList>
    </citation>
    <scope>NUCLEOTIDE SEQUENCE [LARGE SCALE GENOMIC DNA]</scope>
</reference>
<dbReference type="eggNOG" id="ENOG502Z7TF">
    <property type="taxonomic scope" value="Bacteria"/>
</dbReference>
<organism evidence="2 3">
    <name type="scientific">Rhodococcus ruber</name>
    <dbReference type="NCBI Taxonomy" id="1830"/>
    <lineage>
        <taxon>Bacteria</taxon>
        <taxon>Bacillati</taxon>
        <taxon>Actinomycetota</taxon>
        <taxon>Actinomycetes</taxon>
        <taxon>Mycobacteriales</taxon>
        <taxon>Nocardiaceae</taxon>
        <taxon>Rhodococcus</taxon>
    </lineage>
</organism>
<evidence type="ECO:0000259" key="1">
    <source>
        <dbReference type="Pfam" id="PF09995"/>
    </source>
</evidence>
<name>A0A098BRW3_9NOCA</name>
<dbReference type="Proteomes" id="UP000042997">
    <property type="component" value="Unassembled WGS sequence"/>
</dbReference>
<evidence type="ECO:0000313" key="2">
    <source>
        <dbReference type="EMBL" id="CDZ90451.1"/>
    </source>
</evidence>
<dbReference type="AlphaFoldDB" id="A0A098BRW3"/>
<gene>
    <name evidence="2" type="ORF">RHRU231_710129</name>
</gene>
<dbReference type="RefSeq" id="WP_040273621.1">
    <property type="nucleotide sequence ID" value="NZ_CP029146.1"/>
</dbReference>
<sequence>MVAHEIRQDAQAARYPRRYAGIRPRNQRIGRPLRAYARIGAVDEELLDRIGRRMFARDEVGADLVRAMRRPRTDAERVSMAQFHRALEHGIDAVPEAPEALRRFFAVVDDVPEWVDFDLLEKGARAFRRMGRSRIDVLLQLSLIGGYRFGGPPDLLVETGGLTGSTAMRRLGETQKWGTAVGEPGGMRRNGEGFKLTVHVRAMHALINHQFETNGRWDVERWGLPINQTDQAATLGLFNGTLLLGMRALGYFVTREESRAVMHLWKYVGWLMGIDEDWLFDTEREQHVFNYHVLLVQDDVTPAGAALSGALVEGQRTLDHGRFGDVRGRYERQRLLSMLRYFLGTQSLRELDLPVTSAWAVPPVLVKNVVASTVVARTRTGRRFLERAGDRAARRELASKFGASRPAVGALPG</sequence>
<dbReference type="InterPro" id="IPR037473">
    <property type="entry name" value="Lcp-like"/>
</dbReference>
<dbReference type="PANTHER" id="PTHR37539:SF1">
    <property type="entry name" value="ER-BOUND OXYGENASE MPAB_MPAB'_RUBBER OXYGENASE CATALYTIC DOMAIN-CONTAINING PROTEIN"/>
    <property type="match status" value="1"/>
</dbReference>
<dbReference type="Pfam" id="PF09995">
    <property type="entry name" value="MPAB_Lcp_cat"/>
    <property type="match status" value="1"/>
</dbReference>
<accession>A0A098BRW3</accession>